<dbReference type="PANTHER" id="PTHR30222:SF2">
    <property type="entry name" value="ABC TRANSPORTER SUBSTRATE-BINDING PROTEIN"/>
    <property type="match status" value="1"/>
</dbReference>
<keyword evidence="4" id="KW-1185">Reference proteome</keyword>
<gene>
    <name evidence="3" type="ORF">Q8A70_12250</name>
</gene>
<dbReference type="CDD" id="cd13589">
    <property type="entry name" value="PBP2_polyamine_RpCGA009"/>
    <property type="match status" value="1"/>
</dbReference>
<dbReference type="Pfam" id="PF13416">
    <property type="entry name" value="SBP_bac_8"/>
    <property type="match status" value="1"/>
</dbReference>
<sequence>MKTLPWLCAALLAGVSATAISVPKQASAEDTLTVISWGGAYQESQRKAFMEPYAKETGAKINEGEYNGEIAKIRAMVESKSVTWDVVDVDTQTALAACAEGTLETIDWAKLGLDRSKFIGGDIADCAVPNILYSTVIAYDTTKLKPGPTKITDLFDMQKFPGKRALQKSPFVNLEWALIADGVPMADIYKVLNTPEGVDRAFKKLDTIKKDVVWWESGAQPPQLLADGQVAIASDWNGRFFDAVKKDKKPFQIVWDGQAPDYDWWAMPKGTPNLDAAYKFIAWSSQPGPMAEQTKYISYGPANKDAGPNISAEVLKDLPTAPDNMKNVLYVDPQFWADNGDQLRERFNAWLSK</sequence>
<dbReference type="PANTHER" id="PTHR30222">
    <property type="entry name" value="SPERMIDINE/PUTRESCINE-BINDING PERIPLASMIC PROTEIN"/>
    <property type="match status" value="1"/>
</dbReference>
<dbReference type="Proteomes" id="UP001230156">
    <property type="component" value="Unassembled WGS sequence"/>
</dbReference>
<proteinExistence type="predicted"/>
<dbReference type="RefSeq" id="WP_379955927.1">
    <property type="nucleotide sequence ID" value="NZ_JAUYVI010000004.1"/>
</dbReference>
<dbReference type="SUPFAM" id="SSF53850">
    <property type="entry name" value="Periplasmic binding protein-like II"/>
    <property type="match status" value="1"/>
</dbReference>
<reference evidence="4" key="1">
    <citation type="submission" date="2023-08" db="EMBL/GenBank/DDBJ databases">
        <title>Rhodospirillaceae gen. nov., a novel taxon isolated from the Yangtze River Yuezi River estuary sludge.</title>
        <authorList>
            <person name="Ruan L."/>
        </authorList>
    </citation>
    <scope>NUCLEOTIDE SEQUENCE [LARGE SCALE GENOMIC DNA]</scope>
    <source>
        <strain evidence="4">R-7</strain>
    </source>
</reference>
<evidence type="ECO:0000256" key="2">
    <source>
        <dbReference type="SAM" id="SignalP"/>
    </source>
</evidence>
<protein>
    <submittedName>
        <fullName evidence="3">ABC transporter substrate-binding protein</fullName>
    </submittedName>
</protein>
<dbReference type="InterPro" id="IPR006059">
    <property type="entry name" value="SBP"/>
</dbReference>
<evidence type="ECO:0000256" key="1">
    <source>
        <dbReference type="ARBA" id="ARBA00022729"/>
    </source>
</evidence>
<evidence type="ECO:0000313" key="3">
    <source>
        <dbReference type="EMBL" id="MDQ7248446.1"/>
    </source>
</evidence>
<feature type="chain" id="PRO_5046589033" evidence="2">
    <location>
        <begin position="29"/>
        <end position="353"/>
    </location>
</feature>
<feature type="signal peptide" evidence="2">
    <location>
        <begin position="1"/>
        <end position="28"/>
    </location>
</feature>
<dbReference type="EMBL" id="JAUYVI010000004">
    <property type="protein sequence ID" value="MDQ7248446.1"/>
    <property type="molecule type" value="Genomic_DNA"/>
</dbReference>
<accession>A0ABU0YL40</accession>
<organism evidence="3 4">
    <name type="scientific">Dongia sedimenti</name>
    <dbReference type="NCBI Taxonomy" id="3064282"/>
    <lineage>
        <taxon>Bacteria</taxon>
        <taxon>Pseudomonadati</taxon>
        <taxon>Pseudomonadota</taxon>
        <taxon>Alphaproteobacteria</taxon>
        <taxon>Rhodospirillales</taxon>
        <taxon>Dongiaceae</taxon>
        <taxon>Dongia</taxon>
    </lineage>
</organism>
<name>A0ABU0YL40_9PROT</name>
<keyword evidence="1 2" id="KW-0732">Signal</keyword>
<evidence type="ECO:0000313" key="4">
    <source>
        <dbReference type="Proteomes" id="UP001230156"/>
    </source>
</evidence>
<comment type="caution">
    <text evidence="3">The sequence shown here is derived from an EMBL/GenBank/DDBJ whole genome shotgun (WGS) entry which is preliminary data.</text>
</comment>
<dbReference type="Gene3D" id="3.40.190.10">
    <property type="entry name" value="Periplasmic binding protein-like II"/>
    <property type="match status" value="2"/>
</dbReference>